<dbReference type="RefSeq" id="XP_031549557.1">
    <property type="nucleotide sequence ID" value="XM_031693697.1"/>
</dbReference>
<gene>
    <name evidence="4" type="primary">LOC116287090</name>
</gene>
<sequence length="140" mass="16235">MRFFTCLLHASLLSLSLCSFAKEESPRDEEKRPSFMSLDITKFKKEMRVASNKKNVHKKKSEIDNLPEEMIKGIKSIKSKHISYTATKRQLVTNKVKKQARNENKKSIERKRNKVAEIMEELPEEMRKGIQSVKNPVSAV</sequence>
<keyword evidence="1" id="KW-0175">Coiled coil</keyword>
<dbReference type="KEGG" id="aten:116287090"/>
<accession>A0A6P8HA37</accession>
<feature type="signal peptide" evidence="2">
    <location>
        <begin position="1"/>
        <end position="23"/>
    </location>
</feature>
<name>A0A6P8HA37_ACTTE</name>
<keyword evidence="3" id="KW-1185">Reference proteome</keyword>
<evidence type="ECO:0000256" key="2">
    <source>
        <dbReference type="SAM" id="SignalP"/>
    </source>
</evidence>
<dbReference type="OrthoDB" id="10527418at2759"/>
<feature type="chain" id="PRO_5027873820" evidence="2">
    <location>
        <begin position="24"/>
        <end position="140"/>
    </location>
</feature>
<dbReference type="InParanoid" id="A0A6P8HA37"/>
<organism evidence="3 4">
    <name type="scientific">Actinia tenebrosa</name>
    <name type="common">Australian red waratah sea anemone</name>
    <dbReference type="NCBI Taxonomy" id="6105"/>
    <lineage>
        <taxon>Eukaryota</taxon>
        <taxon>Metazoa</taxon>
        <taxon>Cnidaria</taxon>
        <taxon>Anthozoa</taxon>
        <taxon>Hexacorallia</taxon>
        <taxon>Actiniaria</taxon>
        <taxon>Actiniidae</taxon>
        <taxon>Actinia</taxon>
    </lineage>
</organism>
<proteinExistence type="predicted"/>
<dbReference type="GeneID" id="116287090"/>
<keyword evidence="2" id="KW-0732">Signal</keyword>
<evidence type="ECO:0000313" key="3">
    <source>
        <dbReference type="Proteomes" id="UP000515163"/>
    </source>
</evidence>
<reference evidence="4" key="1">
    <citation type="submission" date="2025-08" db="UniProtKB">
        <authorList>
            <consortium name="RefSeq"/>
        </authorList>
    </citation>
    <scope>IDENTIFICATION</scope>
    <source>
        <tissue evidence="4">Tentacle</tissue>
    </source>
</reference>
<protein>
    <submittedName>
        <fullName evidence="4">Uncharacterized protein LOC116287090</fullName>
    </submittedName>
</protein>
<dbReference type="Proteomes" id="UP000515163">
    <property type="component" value="Unplaced"/>
</dbReference>
<dbReference type="AlphaFoldDB" id="A0A6P8HA37"/>
<evidence type="ECO:0000313" key="4">
    <source>
        <dbReference type="RefSeq" id="XP_031549557.1"/>
    </source>
</evidence>
<evidence type="ECO:0000256" key="1">
    <source>
        <dbReference type="SAM" id="Coils"/>
    </source>
</evidence>
<feature type="coiled-coil region" evidence="1">
    <location>
        <begin position="97"/>
        <end position="128"/>
    </location>
</feature>